<comment type="caution">
    <text evidence="3">The sequence shown here is derived from an EMBL/GenBank/DDBJ whole genome shotgun (WGS) entry which is preliminary data.</text>
</comment>
<dbReference type="PROSITE" id="PS51819">
    <property type="entry name" value="VOC"/>
    <property type="match status" value="2"/>
</dbReference>
<dbReference type="InterPro" id="IPR037523">
    <property type="entry name" value="VOC_core"/>
</dbReference>
<dbReference type="Pfam" id="PF00903">
    <property type="entry name" value="Glyoxalase"/>
    <property type="match status" value="2"/>
</dbReference>
<dbReference type="Gene3D" id="3.10.180.10">
    <property type="entry name" value="2,3-Dihydroxybiphenyl 1,2-Dioxygenase, domain 1"/>
    <property type="match status" value="2"/>
</dbReference>
<feature type="domain" description="VOC" evidence="2">
    <location>
        <begin position="162"/>
        <end position="316"/>
    </location>
</feature>
<keyword evidence="4" id="KW-1185">Reference proteome</keyword>
<dbReference type="RefSeq" id="WP_130093880.1">
    <property type="nucleotide sequence ID" value="NZ_SETE01000004.1"/>
</dbReference>
<dbReference type="AlphaFoldDB" id="A0A4Q4KKK9"/>
<dbReference type="InterPro" id="IPR051785">
    <property type="entry name" value="MMCE/EMCE_epimerase"/>
</dbReference>
<evidence type="ECO:0000313" key="4">
    <source>
        <dbReference type="Proteomes" id="UP000293952"/>
    </source>
</evidence>
<dbReference type="Proteomes" id="UP000293952">
    <property type="component" value="Unassembled WGS sequence"/>
</dbReference>
<proteinExistence type="predicted"/>
<dbReference type="GO" id="GO:0004493">
    <property type="term" value="F:methylmalonyl-CoA epimerase activity"/>
    <property type="evidence" value="ECO:0007669"/>
    <property type="project" value="TreeGrafter"/>
</dbReference>
<evidence type="ECO:0000259" key="2">
    <source>
        <dbReference type="PROSITE" id="PS51819"/>
    </source>
</evidence>
<reference evidence="3 4" key="1">
    <citation type="submission" date="2019-02" db="EMBL/GenBank/DDBJ databases">
        <title>Genome sequence of the sea-ice species Brumimicrobium glaciale.</title>
        <authorList>
            <person name="Bowman J.P."/>
        </authorList>
    </citation>
    <scope>NUCLEOTIDE SEQUENCE [LARGE SCALE GENOMIC DNA]</scope>
    <source>
        <strain evidence="3 4">IC156</strain>
    </source>
</reference>
<dbReference type="InterPro" id="IPR004360">
    <property type="entry name" value="Glyas_Fos-R_dOase_dom"/>
</dbReference>
<name>A0A4Q4KKK9_9FLAO</name>
<keyword evidence="1" id="KW-0479">Metal-binding</keyword>
<evidence type="ECO:0000313" key="3">
    <source>
        <dbReference type="EMBL" id="RYM33420.1"/>
    </source>
</evidence>
<dbReference type="GO" id="GO:0046872">
    <property type="term" value="F:metal ion binding"/>
    <property type="evidence" value="ECO:0007669"/>
    <property type="project" value="UniProtKB-KW"/>
</dbReference>
<gene>
    <name evidence="3" type="ORF">ERX46_10795</name>
</gene>
<dbReference type="PANTHER" id="PTHR43048">
    <property type="entry name" value="METHYLMALONYL-COA EPIMERASE"/>
    <property type="match status" value="1"/>
</dbReference>
<dbReference type="EMBL" id="SETE01000004">
    <property type="protein sequence ID" value="RYM33420.1"/>
    <property type="molecule type" value="Genomic_DNA"/>
</dbReference>
<protein>
    <submittedName>
        <fullName evidence="3">VOC family protein</fullName>
    </submittedName>
</protein>
<organism evidence="3 4">
    <name type="scientific">Brumimicrobium glaciale</name>
    <dbReference type="NCBI Taxonomy" id="200475"/>
    <lineage>
        <taxon>Bacteria</taxon>
        <taxon>Pseudomonadati</taxon>
        <taxon>Bacteroidota</taxon>
        <taxon>Flavobacteriia</taxon>
        <taxon>Flavobacteriales</taxon>
        <taxon>Crocinitomicaceae</taxon>
        <taxon>Brumimicrobium</taxon>
    </lineage>
</organism>
<evidence type="ECO:0000256" key="1">
    <source>
        <dbReference type="ARBA" id="ARBA00022723"/>
    </source>
</evidence>
<dbReference type="PANTHER" id="PTHR43048:SF3">
    <property type="entry name" value="METHYLMALONYL-COA EPIMERASE, MITOCHONDRIAL"/>
    <property type="match status" value="1"/>
</dbReference>
<dbReference type="GO" id="GO:0046491">
    <property type="term" value="P:L-methylmalonyl-CoA metabolic process"/>
    <property type="evidence" value="ECO:0007669"/>
    <property type="project" value="TreeGrafter"/>
</dbReference>
<feature type="domain" description="VOC" evidence="2">
    <location>
        <begin position="7"/>
        <end position="147"/>
    </location>
</feature>
<accession>A0A4Q4KKK9</accession>
<dbReference type="OrthoDB" id="9795618at2"/>
<dbReference type="InterPro" id="IPR029068">
    <property type="entry name" value="Glyas_Bleomycin-R_OHBP_Dase"/>
</dbReference>
<dbReference type="SUPFAM" id="SSF54593">
    <property type="entry name" value="Glyoxalase/Bleomycin resistance protein/Dihydroxybiphenyl dioxygenase"/>
    <property type="match status" value="2"/>
</dbReference>
<sequence length="354" mass="40051">MEKIICGIQQIGIGVPDVQEIWKWYRKFFGVDVRIFEEAAEAPLMTRYTGGKVHSRTATLALSMEGGGGFEIWQFTSRDTEKPKFDVQLGDLGLYICRIKSRDVKASYDFMKSNGAKVLGDLKKTPHGEPHFFVEDPNGNIFNVVQEFTVFQKTKFEGKTGGAAGVMIGVSDIDAAKKLYADILGYSTVEYDETEVFDCFSDLPMGDKKVRRVLLSHPETRQGPFAPLLGPTKIELIQAIERTDCKKIFENRFWGDWGFIHLCFDIRNMDQLQKECEAAGFPFTVDSGATFDMGEAGGRFSYIEDPDGAWIEFVETHKVPLMKKLGLYINLKNRDPKKSLPKWMLKAMGMNRVK</sequence>